<accession>A0A371JH05</accession>
<keyword evidence="3" id="KW-1185">Reference proteome</keyword>
<name>A0A371JH05_9FIRM</name>
<evidence type="ECO:0000259" key="1">
    <source>
        <dbReference type="Pfam" id="PF13847"/>
    </source>
</evidence>
<proteinExistence type="predicted"/>
<dbReference type="CDD" id="cd02440">
    <property type="entry name" value="AdoMet_MTases"/>
    <property type="match status" value="1"/>
</dbReference>
<comment type="caution">
    <text evidence="2">The sequence shown here is derived from an EMBL/GenBank/DDBJ whole genome shotgun (WGS) entry which is preliminary data.</text>
</comment>
<dbReference type="InterPro" id="IPR029063">
    <property type="entry name" value="SAM-dependent_MTases_sf"/>
</dbReference>
<dbReference type="PANTHER" id="PTHR43861">
    <property type="entry name" value="TRANS-ACONITATE 2-METHYLTRANSFERASE-RELATED"/>
    <property type="match status" value="1"/>
</dbReference>
<protein>
    <submittedName>
        <fullName evidence="2">Class I SAM-dependent methyltransferase</fullName>
    </submittedName>
</protein>
<keyword evidence="2" id="KW-0489">Methyltransferase</keyword>
<sequence>MSVVFKSTDVKEVFNSDISSIWSEKGNLAKVTVGSDNPMKGELQKFLKNGISILEVGCGDGKLIKYVCDNVEQCKIYGVDASEKMIDYAEARFESNENKNEIKFIAGLIETVNFEQTFDIIIMKQVLHHINNPKIILQKLEKNLAENGVLILMVPGKGYQANILPFSHEDDLLGRYARSALENLIINSGLFPLNILSDKFIFEFVNLYDYFKFMNNIGGVQKIHNYNADEYNIVIDWIKLYEEYLRKTEKMMVSGEYFVATCMKTNDYVLECIKTKK</sequence>
<dbReference type="OrthoDB" id="9808140at2"/>
<keyword evidence="2" id="KW-0808">Transferase</keyword>
<dbReference type="InterPro" id="IPR025714">
    <property type="entry name" value="Methyltranfer_dom"/>
</dbReference>
<dbReference type="EMBL" id="NOKA02000007">
    <property type="protein sequence ID" value="RDY32013.1"/>
    <property type="molecule type" value="Genomic_DNA"/>
</dbReference>
<dbReference type="PANTHER" id="PTHR43861:SF6">
    <property type="entry name" value="METHYLTRANSFERASE TYPE 11"/>
    <property type="match status" value="1"/>
</dbReference>
<dbReference type="Pfam" id="PF13847">
    <property type="entry name" value="Methyltransf_31"/>
    <property type="match status" value="1"/>
</dbReference>
<evidence type="ECO:0000313" key="2">
    <source>
        <dbReference type="EMBL" id="RDY32013.1"/>
    </source>
</evidence>
<dbReference type="GO" id="GO:0008168">
    <property type="term" value="F:methyltransferase activity"/>
    <property type="evidence" value="ECO:0007669"/>
    <property type="project" value="UniProtKB-KW"/>
</dbReference>
<reference evidence="2 3" key="1">
    <citation type="journal article" date="2017" name="Genome Announc.">
        <title>Draft Genome Sequence of a Sporulating and Motile Strain of Lachnotalea glycerini Isolated from Water in Quebec City, Canada.</title>
        <authorList>
            <person name="Maheux A.F."/>
            <person name="Boudreau D.K."/>
            <person name="Berube E."/>
            <person name="Boissinot M."/>
            <person name="Raymond F."/>
            <person name="Brodeur S."/>
            <person name="Corbeil J."/>
            <person name="Isabel S."/>
            <person name="Omar R.F."/>
            <person name="Bergeron M.G."/>
        </authorList>
    </citation>
    <scope>NUCLEOTIDE SEQUENCE [LARGE SCALE GENOMIC DNA]</scope>
    <source>
        <strain evidence="2 3">CCRI-19302</strain>
    </source>
</reference>
<dbReference type="Gene3D" id="3.40.50.150">
    <property type="entry name" value="Vaccinia Virus protein VP39"/>
    <property type="match status" value="1"/>
</dbReference>
<dbReference type="SUPFAM" id="SSF53335">
    <property type="entry name" value="S-adenosyl-L-methionine-dependent methyltransferases"/>
    <property type="match status" value="1"/>
</dbReference>
<dbReference type="AlphaFoldDB" id="A0A371JH05"/>
<gene>
    <name evidence="2" type="ORF">CG710_006855</name>
</gene>
<dbReference type="Proteomes" id="UP000216411">
    <property type="component" value="Unassembled WGS sequence"/>
</dbReference>
<organism evidence="2 3">
    <name type="scientific">Lachnotalea glycerini</name>
    <dbReference type="NCBI Taxonomy" id="1763509"/>
    <lineage>
        <taxon>Bacteria</taxon>
        <taxon>Bacillati</taxon>
        <taxon>Bacillota</taxon>
        <taxon>Clostridia</taxon>
        <taxon>Lachnospirales</taxon>
        <taxon>Lachnospiraceae</taxon>
        <taxon>Lachnotalea</taxon>
    </lineage>
</organism>
<feature type="domain" description="Methyltransferase" evidence="1">
    <location>
        <begin position="48"/>
        <end position="152"/>
    </location>
</feature>
<dbReference type="GO" id="GO:0032259">
    <property type="term" value="P:methylation"/>
    <property type="evidence" value="ECO:0007669"/>
    <property type="project" value="UniProtKB-KW"/>
</dbReference>
<evidence type="ECO:0000313" key="3">
    <source>
        <dbReference type="Proteomes" id="UP000216411"/>
    </source>
</evidence>